<dbReference type="InterPro" id="IPR006059">
    <property type="entry name" value="SBP"/>
</dbReference>
<sequence>MSRRKAVILLLSVFTICAALLVSTSGKPGSPIAPLGGGAPSSQLPQVANGDDREPITLTIAVSMDETEFQYWIKSNERYLQGHPRVTVNLTNIRDEDPDAARKQASETGEPFDIMLLDNDRVRELAMRGDLLPVDEIVTGDFAADQLEALTDMVKWNGSLWGVPVDGNPLLNVWSKPLLKAGGAAGPPKDMAAFKTLTATLAASKPGVSPFNLNSADARALSAWLGLFQEDAKPAANLSPFTAAQKEQLRFAAGHAKELTRYDPLLQGSELVQAFREDKLLSAVIPWTVYFRFSDAERSLLSIGSANGPVVRSNGRSFVLTAETDKLADAREWIRAMTEPEAQLARYRAFGRLPARASVMTGEFEFNEIANRPPHYLVPMLQTAAAAPDPPWRERWERWSALCASLGGNARPFTPEAAERLIAEWNGERPAGTTKSGAEAPPTTSL</sequence>
<dbReference type="Pfam" id="PF13416">
    <property type="entry name" value="SBP_bac_8"/>
    <property type="match status" value="1"/>
</dbReference>
<keyword evidence="3" id="KW-0732">Signal</keyword>
<evidence type="ECO:0000256" key="4">
    <source>
        <dbReference type="SAM" id="MobiDB-lite"/>
    </source>
</evidence>
<dbReference type="PANTHER" id="PTHR30061">
    <property type="entry name" value="MALTOSE-BINDING PERIPLASMIC PROTEIN"/>
    <property type="match status" value="1"/>
</dbReference>
<evidence type="ECO:0000256" key="3">
    <source>
        <dbReference type="ARBA" id="ARBA00022729"/>
    </source>
</evidence>
<dbReference type="SUPFAM" id="SSF53850">
    <property type="entry name" value="Periplasmic binding protein-like II"/>
    <property type="match status" value="1"/>
</dbReference>
<keyword evidence="2" id="KW-0813">Transport</keyword>
<dbReference type="PANTHER" id="PTHR30061:SF50">
    <property type="entry name" value="MALTOSE_MALTODEXTRIN-BINDING PERIPLASMIC PROTEIN"/>
    <property type="match status" value="1"/>
</dbReference>
<evidence type="ECO:0000313" key="6">
    <source>
        <dbReference type="Proteomes" id="UP000670947"/>
    </source>
</evidence>
<proteinExistence type="inferred from homology"/>
<dbReference type="Gene3D" id="3.40.190.10">
    <property type="entry name" value="Periplasmic binding protein-like II"/>
    <property type="match status" value="1"/>
</dbReference>
<keyword evidence="6" id="KW-1185">Reference proteome</keyword>
<protein>
    <submittedName>
        <fullName evidence="5">Extracellular solute-binding protein</fullName>
    </submittedName>
</protein>
<gene>
    <name evidence="5" type="ORF">I8J29_06620</name>
</gene>
<dbReference type="RefSeq" id="WP_208846882.1">
    <property type="nucleotide sequence ID" value="NZ_JAGGDJ010000003.1"/>
</dbReference>
<feature type="region of interest" description="Disordered" evidence="4">
    <location>
        <begin position="30"/>
        <end position="50"/>
    </location>
</feature>
<dbReference type="Proteomes" id="UP000670947">
    <property type="component" value="Unassembled WGS sequence"/>
</dbReference>
<reference evidence="5 6" key="1">
    <citation type="submission" date="2021-03" db="EMBL/GenBank/DDBJ databases">
        <title>Paenibacillus artemisicola MWE-103 whole genome sequence.</title>
        <authorList>
            <person name="Ham Y.J."/>
        </authorList>
    </citation>
    <scope>NUCLEOTIDE SEQUENCE [LARGE SCALE GENOMIC DNA]</scope>
    <source>
        <strain evidence="5 6">MWE-103</strain>
    </source>
</reference>
<feature type="region of interest" description="Disordered" evidence="4">
    <location>
        <begin position="426"/>
        <end position="446"/>
    </location>
</feature>
<organism evidence="5 6">
    <name type="scientific">Paenibacillus artemisiicola</name>
    <dbReference type="NCBI Taxonomy" id="1172618"/>
    <lineage>
        <taxon>Bacteria</taxon>
        <taxon>Bacillati</taxon>
        <taxon>Bacillota</taxon>
        <taxon>Bacilli</taxon>
        <taxon>Bacillales</taxon>
        <taxon>Paenibacillaceae</taxon>
        <taxon>Paenibacillus</taxon>
    </lineage>
</organism>
<evidence type="ECO:0000313" key="5">
    <source>
        <dbReference type="EMBL" id="MBO7743861.1"/>
    </source>
</evidence>
<comment type="caution">
    <text evidence="5">The sequence shown here is derived from an EMBL/GenBank/DDBJ whole genome shotgun (WGS) entry which is preliminary data.</text>
</comment>
<name>A0ABS3W6P9_9BACL</name>
<evidence type="ECO:0000256" key="2">
    <source>
        <dbReference type="ARBA" id="ARBA00022448"/>
    </source>
</evidence>
<accession>A0ABS3W6P9</accession>
<comment type="similarity">
    <text evidence="1">Belongs to the bacterial solute-binding protein 1 family.</text>
</comment>
<evidence type="ECO:0000256" key="1">
    <source>
        <dbReference type="ARBA" id="ARBA00008520"/>
    </source>
</evidence>
<dbReference type="EMBL" id="JAGGDJ010000003">
    <property type="protein sequence ID" value="MBO7743861.1"/>
    <property type="molecule type" value="Genomic_DNA"/>
</dbReference>